<evidence type="ECO:0000313" key="4">
    <source>
        <dbReference type="Proteomes" id="UP000028999"/>
    </source>
</evidence>
<evidence type="ECO:0000256" key="1">
    <source>
        <dbReference type="SAM" id="Phobius"/>
    </source>
</evidence>
<dbReference type="Proteomes" id="UP000028999">
    <property type="component" value="Unassembled WGS sequence"/>
</dbReference>
<dbReference type="PaxDb" id="3708-A0A078IQP9"/>
<dbReference type="OMA" id="VFPNSLM"/>
<organism evidence="3 4">
    <name type="scientific">Brassica napus</name>
    <name type="common">Rape</name>
    <dbReference type="NCBI Taxonomy" id="3708"/>
    <lineage>
        <taxon>Eukaryota</taxon>
        <taxon>Viridiplantae</taxon>
        <taxon>Streptophyta</taxon>
        <taxon>Embryophyta</taxon>
        <taxon>Tracheophyta</taxon>
        <taxon>Spermatophyta</taxon>
        <taxon>Magnoliopsida</taxon>
        <taxon>eudicotyledons</taxon>
        <taxon>Gunneridae</taxon>
        <taxon>Pentapetalae</taxon>
        <taxon>rosids</taxon>
        <taxon>malvids</taxon>
        <taxon>Brassicales</taxon>
        <taxon>Brassicaceae</taxon>
        <taxon>Brassiceae</taxon>
        <taxon>Brassica</taxon>
    </lineage>
</organism>
<reference evidence="3" key="2">
    <citation type="submission" date="2014-06" db="EMBL/GenBank/DDBJ databases">
        <authorList>
            <person name="Genoscope - CEA"/>
        </authorList>
    </citation>
    <scope>NUCLEOTIDE SEQUENCE</scope>
</reference>
<protein>
    <submittedName>
        <fullName evidence="2">(rape) hypothetical protein</fullName>
    </submittedName>
    <submittedName>
        <fullName evidence="3">BnaC02g47090D protein</fullName>
    </submittedName>
</protein>
<gene>
    <name evidence="3" type="primary">BnaC02g47090D</name>
    <name evidence="2" type="ORF">DARMORV10_C02P47040.1</name>
    <name evidence="3" type="ORF">GSBRNA2T00010647001</name>
</gene>
<feature type="transmembrane region" description="Helical" evidence="1">
    <location>
        <begin position="36"/>
        <end position="63"/>
    </location>
</feature>
<accession>A0A078IQP9</accession>
<keyword evidence="1" id="KW-0812">Transmembrane</keyword>
<reference evidence="3 4" key="1">
    <citation type="journal article" date="2014" name="Science">
        <title>Plant genetics. Early allopolyploid evolution in the post-Neolithic Brassica napus oilseed genome.</title>
        <authorList>
            <person name="Chalhoub B."/>
            <person name="Denoeud F."/>
            <person name="Liu S."/>
            <person name="Parkin I.A."/>
            <person name="Tang H."/>
            <person name="Wang X."/>
            <person name="Chiquet J."/>
            <person name="Belcram H."/>
            <person name="Tong C."/>
            <person name="Samans B."/>
            <person name="Correa M."/>
            <person name="Da Silva C."/>
            <person name="Just J."/>
            <person name="Falentin C."/>
            <person name="Koh C.S."/>
            <person name="Le Clainche I."/>
            <person name="Bernard M."/>
            <person name="Bento P."/>
            <person name="Noel B."/>
            <person name="Labadie K."/>
            <person name="Alberti A."/>
            <person name="Charles M."/>
            <person name="Arnaud D."/>
            <person name="Guo H."/>
            <person name="Daviaud C."/>
            <person name="Alamery S."/>
            <person name="Jabbari K."/>
            <person name="Zhao M."/>
            <person name="Edger P.P."/>
            <person name="Chelaifa H."/>
            <person name="Tack D."/>
            <person name="Lassalle G."/>
            <person name="Mestiri I."/>
            <person name="Schnel N."/>
            <person name="Le Paslier M.C."/>
            <person name="Fan G."/>
            <person name="Renault V."/>
            <person name="Bayer P.E."/>
            <person name="Golicz A.A."/>
            <person name="Manoli S."/>
            <person name="Lee T.H."/>
            <person name="Thi V.H."/>
            <person name="Chalabi S."/>
            <person name="Hu Q."/>
            <person name="Fan C."/>
            <person name="Tollenaere R."/>
            <person name="Lu Y."/>
            <person name="Battail C."/>
            <person name="Shen J."/>
            <person name="Sidebottom C.H."/>
            <person name="Wang X."/>
            <person name="Canaguier A."/>
            <person name="Chauveau A."/>
            <person name="Berard A."/>
            <person name="Deniot G."/>
            <person name="Guan M."/>
            <person name="Liu Z."/>
            <person name="Sun F."/>
            <person name="Lim Y.P."/>
            <person name="Lyons E."/>
            <person name="Town C.D."/>
            <person name="Bancroft I."/>
            <person name="Wang X."/>
            <person name="Meng J."/>
            <person name="Ma J."/>
            <person name="Pires J.C."/>
            <person name="King G.J."/>
            <person name="Brunel D."/>
            <person name="Delourme R."/>
            <person name="Renard M."/>
            <person name="Aury J.M."/>
            <person name="Adams K.L."/>
            <person name="Batley J."/>
            <person name="Snowdon R.J."/>
            <person name="Tost J."/>
            <person name="Edwards D."/>
            <person name="Zhou Y."/>
            <person name="Hua W."/>
            <person name="Sharpe A.G."/>
            <person name="Paterson A.H."/>
            <person name="Guan C."/>
            <person name="Wincker P."/>
        </authorList>
    </citation>
    <scope>NUCLEOTIDE SEQUENCE [LARGE SCALE GENOMIC DNA]</scope>
    <source>
        <strain evidence="4">cv. Darmor-bzh</strain>
    </source>
</reference>
<dbReference type="EMBL" id="LK033198">
    <property type="protein sequence ID" value="CDY53415.1"/>
    <property type="molecule type" value="Genomic_DNA"/>
</dbReference>
<dbReference type="AlphaFoldDB" id="A0A078IQP9"/>
<keyword evidence="1" id="KW-0472">Membrane</keyword>
<reference evidence="2" key="3">
    <citation type="submission" date="2021-01" db="EMBL/GenBank/DDBJ databases">
        <authorList>
            <consortium name="Genoscope - CEA"/>
            <person name="William W."/>
        </authorList>
    </citation>
    <scope>NUCLEOTIDE SEQUENCE</scope>
</reference>
<evidence type="ECO:0000313" key="3">
    <source>
        <dbReference type="EMBL" id="CDY53415.1"/>
    </source>
</evidence>
<name>A0A078IQP9_BRANA</name>
<dbReference type="Proteomes" id="UP001295469">
    <property type="component" value="Chromosome C02"/>
</dbReference>
<evidence type="ECO:0000313" key="2">
    <source>
        <dbReference type="EMBL" id="CAF1919420.1"/>
    </source>
</evidence>
<dbReference type="EMBL" id="HG994366">
    <property type="protein sequence ID" value="CAF1919420.1"/>
    <property type="molecule type" value="Genomic_DNA"/>
</dbReference>
<proteinExistence type="predicted"/>
<sequence length="67" mass="7840">MAPRICMLKRINSNNNKLVLFHNNYSLRALLFLSRLMSLLMFILILVFPNSLMVSLEFLMLLVEVLI</sequence>
<keyword evidence="4" id="KW-1185">Reference proteome</keyword>
<dbReference type="Gramene" id="CDY53415">
    <property type="protein sequence ID" value="CDY53415"/>
    <property type="gene ID" value="GSBRNA2T00010647001"/>
</dbReference>
<keyword evidence="1" id="KW-1133">Transmembrane helix</keyword>